<dbReference type="Pfam" id="PF22725">
    <property type="entry name" value="GFO_IDH_MocA_C3"/>
    <property type="match status" value="1"/>
</dbReference>
<gene>
    <name evidence="5" type="ORF">MGWOODY_Mmi1695</name>
</gene>
<evidence type="ECO:0000256" key="2">
    <source>
        <dbReference type="ARBA" id="ARBA00023002"/>
    </source>
</evidence>
<dbReference type="GO" id="GO:0000166">
    <property type="term" value="F:nucleotide binding"/>
    <property type="evidence" value="ECO:0007669"/>
    <property type="project" value="InterPro"/>
</dbReference>
<dbReference type="SUPFAM" id="SSF51735">
    <property type="entry name" value="NAD(P)-binding Rossmann-fold domains"/>
    <property type="match status" value="1"/>
</dbReference>
<dbReference type="EMBL" id="FAXC01000116">
    <property type="protein sequence ID" value="CUV08746.1"/>
    <property type="molecule type" value="Genomic_DNA"/>
</dbReference>
<feature type="domain" description="Gfo/Idh/MocA-like oxidoreductase N-terminal" evidence="3">
    <location>
        <begin position="5"/>
        <end position="121"/>
    </location>
</feature>
<proteinExistence type="inferred from homology"/>
<dbReference type="Gene3D" id="3.40.50.720">
    <property type="entry name" value="NAD(P)-binding Rossmann-like Domain"/>
    <property type="match status" value="1"/>
</dbReference>
<organism evidence="5">
    <name type="scientific">hydrothermal vent metagenome</name>
    <dbReference type="NCBI Taxonomy" id="652676"/>
    <lineage>
        <taxon>unclassified sequences</taxon>
        <taxon>metagenomes</taxon>
        <taxon>ecological metagenomes</taxon>
    </lineage>
</organism>
<evidence type="ECO:0000259" key="4">
    <source>
        <dbReference type="Pfam" id="PF22725"/>
    </source>
</evidence>
<dbReference type="GO" id="GO:0016491">
    <property type="term" value="F:oxidoreductase activity"/>
    <property type="evidence" value="ECO:0007669"/>
    <property type="project" value="UniProtKB-KW"/>
</dbReference>
<evidence type="ECO:0000259" key="3">
    <source>
        <dbReference type="Pfam" id="PF01408"/>
    </source>
</evidence>
<reference evidence="5" key="1">
    <citation type="submission" date="2015-10" db="EMBL/GenBank/DDBJ databases">
        <authorList>
            <person name="Gilbert D.G."/>
        </authorList>
    </citation>
    <scope>NUCLEOTIDE SEQUENCE</scope>
</reference>
<dbReference type="PANTHER" id="PTHR22604">
    <property type="entry name" value="OXIDOREDUCTASES"/>
    <property type="match status" value="1"/>
</dbReference>
<name>A0A160VDZ9_9ZZZZ</name>
<comment type="similarity">
    <text evidence="1">Belongs to the Gfo/Idh/MocA family.</text>
</comment>
<dbReference type="Gene3D" id="3.30.360.10">
    <property type="entry name" value="Dihydrodipicolinate Reductase, domain 2"/>
    <property type="match status" value="1"/>
</dbReference>
<accession>A0A160VDZ9</accession>
<protein>
    <submittedName>
        <fullName evidence="5">Putative oxidoreductase</fullName>
    </submittedName>
</protein>
<dbReference type="InterPro" id="IPR050984">
    <property type="entry name" value="Gfo/Idh/MocA_domain"/>
</dbReference>
<dbReference type="AlphaFoldDB" id="A0A160VDZ9"/>
<feature type="domain" description="GFO/IDH/MocA-like oxidoreductase" evidence="4">
    <location>
        <begin position="138"/>
        <end position="249"/>
    </location>
</feature>
<keyword evidence="2" id="KW-0560">Oxidoreductase</keyword>
<evidence type="ECO:0000256" key="1">
    <source>
        <dbReference type="ARBA" id="ARBA00010928"/>
    </source>
</evidence>
<dbReference type="InterPro" id="IPR036291">
    <property type="entry name" value="NAD(P)-bd_dom_sf"/>
</dbReference>
<dbReference type="InterPro" id="IPR055170">
    <property type="entry name" value="GFO_IDH_MocA-like_dom"/>
</dbReference>
<dbReference type="PANTHER" id="PTHR22604:SF105">
    <property type="entry name" value="TRANS-1,2-DIHYDROBENZENE-1,2-DIOL DEHYDROGENASE"/>
    <property type="match status" value="1"/>
</dbReference>
<sequence>MDKTIRWGILGCGNIANKFATDLQMVSGSVLRAVASRDPERAQKFAIKHTAERTYSNYTALVNDPDLDVIYVATTHNFHYEHAALCLAANKAVLCEKPICVNAQEAQKLVELSRKKDIFLMEAMWTLFFPTVTRLIKDIDSGIIGTPQLVQADFGITKPPEAGSRFYEKKLAAGALLDLGIYTINFSNIVFRSKPKGISGYAQFTDQGVDRLSTYNLIYSEGRQALLSAAIALPTPHQARIYGDKGRIVVDDFYHPQQYQIILNGKKPKLVNDGFDGFGYLYEAREVQQCLLDGKTESTICPLDETVATMRIMDDLRKQWGLRYPNEN</sequence>
<evidence type="ECO:0000313" key="5">
    <source>
        <dbReference type="EMBL" id="CUV08746.1"/>
    </source>
</evidence>
<dbReference type="SUPFAM" id="SSF55347">
    <property type="entry name" value="Glyceraldehyde-3-phosphate dehydrogenase-like, C-terminal domain"/>
    <property type="match status" value="1"/>
</dbReference>
<dbReference type="InterPro" id="IPR000683">
    <property type="entry name" value="Gfo/Idh/MocA-like_OxRdtase_N"/>
</dbReference>
<dbReference type="Pfam" id="PF01408">
    <property type="entry name" value="GFO_IDH_MocA"/>
    <property type="match status" value="1"/>
</dbReference>